<evidence type="ECO:0000256" key="2">
    <source>
        <dbReference type="ARBA" id="ARBA00010358"/>
    </source>
</evidence>
<feature type="region of interest" description="Disordered" evidence="14">
    <location>
        <begin position="54"/>
        <end position="75"/>
    </location>
</feature>
<keyword evidence="5 15" id="KW-0812">Transmembrane</keyword>
<dbReference type="Proteomes" id="UP000292120">
    <property type="component" value="Unassembled WGS sequence"/>
</dbReference>
<protein>
    <recommendedName>
        <fullName evidence="11">Lipase helper protein</fullName>
    </recommendedName>
    <alternativeName>
        <fullName evidence="12">Lipase modulator</fullName>
    </alternativeName>
</protein>
<keyword evidence="4" id="KW-0997">Cell inner membrane</keyword>
<evidence type="ECO:0000256" key="4">
    <source>
        <dbReference type="ARBA" id="ARBA00022519"/>
    </source>
</evidence>
<dbReference type="InterPro" id="IPR004961">
    <property type="entry name" value="Lipase_chaperone"/>
</dbReference>
<keyword evidence="9 15" id="KW-0472">Membrane</keyword>
<keyword evidence="7 15" id="KW-1133">Transmembrane helix</keyword>
<keyword evidence="8" id="KW-0443">Lipid metabolism</keyword>
<proteinExistence type="inferred from homology"/>
<dbReference type="GO" id="GO:0005886">
    <property type="term" value="C:plasma membrane"/>
    <property type="evidence" value="ECO:0007669"/>
    <property type="project" value="UniProtKB-SubCell"/>
</dbReference>
<comment type="caution">
    <text evidence="16">The sequence shown here is derived from an EMBL/GenBank/DDBJ whole genome shotgun (WGS) entry which is preliminary data.</text>
</comment>
<evidence type="ECO:0000256" key="10">
    <source>
        <dbReference type="ARBA" id="ARBA00023186"/>
    </source>
</evidence>
<feature type="transmembrane region" description="Helical" evidence="15">
    <location>
        <begin position="27"/>
        <end position="46"/>
    </location>
</feature>
<evidence type="ECO:0000313" key="17">
    <source>
        <dbReference type="Proteomes" id="UP000292120"/>
    </source>
</evidence>
<evidence type="ECO:0000256" key="1">
    <source>
        <dbReference type="ARBA" id="ARBA00004383"/>
    </source>
</evidence>
<feature type="coiled-coil region" evidence="13">
    <location>
        <begin position="159"/>
        <end position="186"/>
    </location>
</feature>
<keyword evidence="13" id="KW-0175">Coiled coil</keyword>
<evidence type="ECO:0000256" key="9">
    <source>
        <dbReference type="ARBA" id="ARBA00023136"/>
    </source>
</evidence>
<evidence type="ECO:0000256" key="12">
    <source>
        <dbReference type="ARBA" id="ARBA00031542"/>
    </source>
</evidence>
<organism evidence="16 17">
    <name type="scientific">Aquabacterium lacunae</name>
    <dbReference type="NCBI Taxonomy" id="2528630"/>
    <lineage>
        <taxon>Bacteria</taxon>
        <taxon>Pseudomonadati</taxon>
        <taxon>Pseudomonadota</taxon>
        <taxon>Betaproteobacteria</taxon>
        <taxon>Burkholderiales</taxon>
        <taxon>Aquabacterium</taxon>
    </lineage>
</organism>
<dbReference type="GO" id="GO:0051082">
    <property type="term" value="F:unfolded protein binding"/>
    <property type="evidence" value="ECO:0007669"/>
    <property type="project" value="InterPro"/>
</dbReference>
<dbReference type="OrthoDB" id="9154759at2"/>
<dbReference type="GO" id="GO:0016042">
    <property type="term" value="P:lipid catabolic process"/>
    <property type="evidence" value="ECO:0007669"/>
    <property type="project" value="UniProtKB-KW"/>
</dbReference>
<evidence type="ECO:0000256" key="13">
    <source>
        <dbReference type="SAM" id="Coils"/>
    </source>
</evidence>
<dbReference type="SUPFAM" id="SSF158855">
    <property type="entry name" value="Lipase chaperone-like"/>
    <property type="match status" value="1"/>
</dbReference>
<evidence type="ECO:0000256" key="6">
    <source>
        <dbReference type="ARBA" id="ARBA00022963"/>
    </source>
</evidence>
<evidence type="ECO:0000256" key="3">
    <source>
        <dbReference type="ARBA" id="ARBA00022475"/>
    </source>
</evidence>
<evidence type="ECO:0000313" key="16">
    <source>
        <dbReference type="EMBL" id="TBO34431.1"/>
    </source>
</evidence>
<keyword evidence="17" id="KW-1185">Reference proteome</keyword>
<sequence length="267" mass="29182">MIAHRCITALSCLTMSNIHIEQKKMPWGLLLAGTAVAVAGVTWMMWPDSGISSSSAEMPASATTTVNESTPSQALPDQTQREADMAADMANIQAAVNGERSLGTLFDIDAQGKLSISSRTKDAMVMILEPFPQGPSPKDWESLEGRINKDLPKAAAQHAMQLLRSMNQVNLAIEQLKKANPNAEAEGKTLELFAQLKTIRRQHFDTQTANALFAEEEGWADFLLRAQSIDPEGKLSEEERRSRLEKMIAGLPDGMRAKATEVLLPPQ</sequence>
<keyword evidence="3" id="KW-1003">Cell membrane</keyword>
<evidence type="ECO:0000256" key="14">
    <source>
        <dbReference type="SAM" id="MobiDB-lite"/>
    </source>
</evidence>
<dbReference type="GO" id="GO:0006457">
    <property type="term" value="P:protein folding"/>
    <property type="evidence" value="ECO:0007669"/>
    <property type="project" value="InterPro"/>
</dbReference>
<accession>A0A4Q9H447</accession>
<dbReference type="AlphaFoldDB" id="A0A4Q9H447"/>
<keyword evidence="6" id="KW-0442">Lipid degradation</keyword>
<name>A0A4Q9H447_9BURK</name>
<reference evidence="16 17" key="1">
    <citation type="submission" date="2019-02" db="EMBL/GenBank/DDBJ databases">
        <title>Aquabacterium sp. strain KMB7.</title>
        <authorList>
            <person name="Chen W.-M."/>
        </authorList>
    </citation>
    <scope>NUCLEOTIDE SEQUENCE [LARGE SCALE GENOMIC DNA]</scope>
    <source>
        <strain evidence="16 17">KMB7</strain>
    </source>
</reference>
<evidence type="ECO:0000256" key="15">
    <source>
        <dbReference type="SAM" id="Phobius"/>
    </source>
</evidence>
<keyword evidence="10" id="KW-0143">Chaperone</keyword>
<evidence type="ECO:0000256" key="7">
    <source>
        <dbReference type="ARBA" id="ARBA00022989"/>
    </source>
</evidence>
<comment type="subcellular location">
    <subcellularLocation>
        <location evidence="1">Cell inner membrane</location>
        <topology evidence="1">Single-pass membrane protein</topology>
        <orientation evidence="1">Periplasmic side</orientation>
    </subcellularLocation>
</comment>
<comment type="similarity">
    <text evidence="2">Belongs to the lipase chaperone family.</text>
</comment>
<dbReference type="EMBL" id="SIXI01000001">
    <property type="protein sequence ID" value="TBO34431.1"/>
    <property type="molecule type" value="Genomic_DNA"/>
</dbReference>
<gene>
    <name evidence="16" type="ORF">EYS42_03175</name>
</gene>
<evidence type="ECO:0000256" key="8">
    <source>
        <dbReference type="ARBA" id="ARBA00023098"/>
    </source>
</evidence>
<evidence type="ECO:0000256" key="11">
    <source>
        <dbReference type="ARBA" id="ARBA00030948"/>
    </source>
</evidence>
<dbReference type="Pfam" id="PF03280">
    <property type="entry name" value="Lipase_chap"/>
    <property type="match status" value="1"/>
</dbReference>
<evidence type="ECO:0000256" key="5">
    <source>
        <dbReference type="ARBA" id="ARBA00022692"/>
    </source>
</evidence>